<proteinExistence type="predicted"/>
<dbReference type="Gene3D" id="3.40.50.150">
    <property type="entry name" value="Vaccinia Virus protein VP39"/>
    <property type="match status" value="1"/>
</dbReference>
<evidence type="ECO:0000313" key="3">
    <source>
        <dbReference type="Proteomes" id="UP001165283"/>
    </source>
</evidence>
<reference evidence="2" key="1">
    <citation type="submission" date="2021-04" db="EMBL/GenBank/DDBJ databases">
        <title>Pseudonocardia sp. nov., isolated from sandy soil of mangrove forest.</title>
        <authorList>
            <person name="Zan Z."/>
            <person name="Huang R."/>
            <person name="Liu W."/>
        </authorList>
    </citation>
    <scope>NUCLEOTIDE SEQUENCE</scope>
    <source>
        <strain evidence="2">S2-4</strain>
    </source>
</reference>
<keyword evidence="2" id="KW-0808">Transferase</keyword>
<feature type="domain" description="Methyltransferase type 12" evidence="1">
    <location>
        <begin position="46"/>
        <end position="140"/>
    </location>
</feature>
<dbReference type="PANTHER" id="PTHR43464">
    <property type="entry name" value="METHYLTRANSFERASE"/>
    <property type="match status" value="1"/>
</dbReference>
<protein>
    <submittedName>
        <fullName evidence="2">Methyltransferase domain-containing protein</fullName>
    </submittedName>
</protein>
<gene>
    <name evidence="2" type="ORF">KDL28_24645</name>
</gene>
<dbReference type="Proteomes" id="UP001165283">
    <property type="component" value="Unassembled WGS sequence"/>
</dbReference>
<dbReference type="PANTHER" id="PTHR43464:SF23">
    <property type="entry name" value="JUVENILE HORMONE ACID O-METHYLTRANSFERASE"/>
    <property type="match status" value="1"/>
</dbReference>
<organism evidence="2 3">
    <name type="scientific">Pseudonocardia humida</name>
    <dbReference type="NCBI Taxonomy" id="2800819"/>
    <lineage>
        <taxon>Bacteria</taxon>
        <taxon>Bacillati</taxon>
        <taxon>Actinomycetota</taxon>
        <taxon>Actinomycetes</taxon>
        <taxon>Pseudonocardiales</taxon>
        <taxon>Pseudonocardiaceae</taxon>
        <taxon>Pseudonocardia</taxon>
    </lineage>
</organism>
<accession>A0ABT1A5F2</accession>
<dbReference type="InterPro" id="IPR013217">
    <property type="entry name" value="Methyltransf_12"/>
</dbReference>
<keyword evidence="2" id="KW-0489">Methyltransferase</keyword>
<dbReference type="GO" id="GO:0008168">
    <property type="term" value="F:methyltransferase activity"/>
    <property type="evidence" value="ECO:0007669"/>
    <property type="project" value="UniProtKB-KW"/>
</dbReference>
<dbReference type="Pfam" id="PF08242">
    <property type="entry name" value="Methyltransf_12"/>
    <property type="match status" value="1"/>
</dbReference>
<keyword evidence="3" id="KW-1185">Reference proteome</keyword>
<dbReference type="InterPro" id="IPR029063">
    <property type="entry name" value="SAM-dependent_MTases_sf"/>
</dbReference>
<dbReference type="CDD" id="cd02440">
    <property type="entry name" value="AdoMet_MTases"/>
    <property type="match status" value="1"/>
</dbReference>
<dbReference type="GO" id="GO:0032259">
    <property type="term" value="P:methylation"/>
    <property type="evidence" value="ECO:0007669"/>
    <property type="project" value="UniProtKB-KW"/>
</dbReference>
<comment type="caution">
    <text evidence="2">The sequence shown here is derived from an EMBL/GenBank/DDBJ whole genome shotgun (WGS) entry which is preliminary data.</text>
</comment>
<evidence type="ECO:0000313" key="2">
    <source>
        <dbReference type="EMBL" id="MCO1658255.1"/>
    </source>
</evidence>
<name>A0ABT1A5F2_9PSEU</name>
<evidence type="ECO:0000259" key="1">
    <source>
        <dbReference type="Pfam" id="PF08242"/>
    </source>
</evidence>
<sequence>MTTEPAPSWSAYWEEPAHRQRVTVEARDYVARLRAALPLRPVDRVLDFGCGCGHAVELLAPAVAGIGYWDAAADMLRATSYRVARFPTAFPVDLARPSPLGAFGRFDLILVNGVVQYMGRDELRRWMSRWRTLLAPAGRIVLSDIPPPDASTVGEVFGLLRFAAQHRFLARAVRDGVTDAHRYSRQRGETCLTRWLPDEIVALAANNGLDAVVMPENLTHRAGRFTVVVQ</sequence>
<dbReference type="RefSeq" id="WP_252442000.1">
    <property type="nucleotide sequence ID" value="NZ_JAGSOV010000053.1"/>
</dbReference>
<dbReference type="SUPFAM" id="SSF53335">
    <property type="entry name" value="S-adenosyl-L-methionine-dependent methyltransferases"/>
    <property type="match status" value="1"/>
</dbReference>
<dbReference type="EMBL" id="JAGSOV010000053">
    <property type="protein sequence ID" value="MCO1658255.1"/>
    <property type="molecule type" value="Genomic_DNA"/>
</dbReference>